<dbReference type="Pfam" id="PF10006">
    <property type="entry name" value="DUF2249"/>
    <property type="match status" value="1"/>
</dbReference>
<dbReference type="Proteomes" id="UP000001409">
    <property type="component" value="Chromosome"/>
</dbReference>
<evidence type="ECO:0000313" key="3">
    <source>
        <dbReference type="Proteomes" id="UP000001409"/>
    </source>
</evidence>
<dbReference type="AlphaFoldDB" id="Q8FTV4"/>
<feature type="domain" description="DUF2249" evidence="1">
    <location>
        <begin position="19"/>
        <end position="87"/>
    </location>
</feature>
<dbReference type="KEGG" id="cef:CE0274"/>
<reference evidence="2 3" key="1">
    <citation type="journal article" date="2003" name="Genome Res.">
        <title>Comparative complete genome sequence analysis of the amino acid replacements responsible for the thermostability of Corynebacterium efficiens.</title>
        <authorList>
            <person name="Nishio Y."/>
            <person name="Nakamura Y."/>
            <person name="Kawarabayasi Y."/>
            <person name="Usuda Y."/>
            <person name="Kimura E."/>
            <person name="Sugimoto S."/>
            <person name="Matsui K."/>
            <person name="Yamagishi A."/>
            <person name="Kikuchi H."/>
            <person name="Ikeo K."/>
            <person name="Gojobori T."/>
        </authorList>
    </citation>
    <scope>NUCLEOTIDE SEQUENCE [LARGE SCALE GENOMIC DNA]</scope>
    <source>
        <strain evidence="3">DSM 44549 / YS-314 / AJ 12310 / JCM 11189 / NBRC 100395</strain>
    </source>
</reference>
<sequence length="89" mass="9766">MCTMQLPISATGQAGQIPTLNASEIPHAVRHGAIHGALGTRNVGEAMILIAPHNPLPLLKEVEAREETFELEYLREGPTDWHIKFTRTA</sequence>
<dbReference type="InterPro" id="IPR018720">
    <property type="entry name" value="DUF2249"/>
</dbReference>
<name>Q8FTV4_COREF</name>
<evidence type="ECO:0000259" key="1">
    <source>
        <dbReference type="Pfam" id="PF10006"/>
    </source>
</evidence>
<protein>
    <recommendedName>
        <fullName evidence="1">DUF2249 domain-containing protein</fullName>
    </recommendedName>
</protein>
<organism evidence="2 3">
    <name type="scientific">Corynebacterium efficiens (strain DSM 44549 / YS-314 / AJ 12310 / JCM 11189 / NBRC 100395)</name>
    <dbReference type="NCBI Taxonomy" id="196164"/>
    <lineage>
        <taxon>Bacteria</taxon>
        <taxon>Bacillati</taxon>
        <taxon>Actinomycetota</taxon>
        <taxon>Actinomycetes</taxon>
        <taxon>Mycobacteriales</taxon>
        <taxon>Corynebacteriaceae</taxon>
        <taxon>Corynebacterium</taxon>
    </lineage>
</organism>
<dbReference type="eggNOG" id="COG4309">
    <property type="taxonomic scope" value="Bacteria"/>
</dbReference>
<dbReference type="STRING" id="196164.gene:10740671"/>
<dbReference type="EMBL" id="BA000035">
    <property type="protein sequence ID" value="BAC17084.1"/>
    <property type="molecule type" value="Genomic_DNA"/>
</dbReference>
<evidence type="ECO:0000313" key="2">
    <source>
        <dbReference type="EMBL" id="BAC17084.1"/>
    </source>
</evidence>
<dbReference type="HOGENOM" id="CLU_146484_0_0_11"/>
<keyword evidence="3" id="KW-1185">Reference proteome</keyword>
<accession>Q8FTV4</accession>
<proteinExistence type="predicted"/>